<evidence type="ECO:0000256" key="6">
    <source>
        <dbReference type="ARBA" id="ARBA00022694"/>
    </source>
</evidence>
<dbReference type="GO" id="GO:0005829">
    <property type="term" value="C:cytosol"/>
    <property type="evidence" value="ECO:0007669"/>
    <property type="project" value="TreeGrafter"/>
</dbReference>
<dbReference type="NCBIfam" id="TIGR00136">
    <property type="entry name" value="mnmG_gidA"/>
    <property type="match status" value="1"/>
</dbReference>
<evidence type="ECO:0000256" key="1">
    <source>
        <dbReference type="ARBA" id="ARBA00001974"/>
    </source>
</evidence>
<evidence type="ECO:0000259" key="12">
    <source>
        <dbReference type="SMART" id="SM01228"/>
    </source>
</evidence>
<proteinExistence type="inferred from homology"/>
<dbReference type="InterPro" id="IPR036188">
    <property type="entry name" value="FAD/NAD-bd_sf"/>
</dbReference>
<dbReference type="InterPro" id="IPR004416">
    <property type="entry name" value="MnmG"/>
</dbReference>
<dbReference type="PANTHER" id="PTHR11806:SF0">
    <property type="entry name" value="PROTEIN MTO1 HOMOLOG, MITOCHONDRIAL"/>
    <property type="match status" value="1"/>
</dbReference>
<dbReference type="HAMAP" id="MF_00129">
    <property type="entry name" value="MnmG_GidA"/>
    <property type="match status" value="1"/>
</dbReference>
<dbReference type="Gene3D" id="1.10.10.1800">
    <property type="entry name" value="tRNA uridine 5-carboxymethylaminomethyl modification enzyme MnmG/GidA"/>
    <property type="match status" value="1"/>
</dbReference>
<comment type="caution">
    <text evidence="11">Lacks conserved residue(s) required for the propagation of feature annotation.</text>
</comment>
<feature type="domain" description="tRNA uridine 5-carboxymethylaminomethyl modification enzyme C-terminal subdomain" evidence="12">
    <location>
        <begin position="548"/>
        <end position="619"/>
    </location>
</feature>
<evidence type="ECO:0000256" key="8">
    <source>
        <dbReference type="ARBA" id="ARBA00023027"/>
    </source>
</evidence>
<keyword evidence="11" id="KW-0963">Cytoplasm</keyword>
<organism evidence="13 14">
    <name type="scientific">Myroides pelagicus</name>
    <dbReference type="NCBI Taxonomy" id="270914"/>
    <lineage>
        <taxon>Bacteria</taxon>
        <taxon>Pseudomonadati</taxon>
        <taxon>Bacteroidota</taxon>
        <taxon>Flavobacteriia</taxon>
        <taxon>Flavobacteriales</taxon>
        <taxon>Flavobacteriaceae</taxon>
        <taxon>Myroides</taxon>
    </lineage>
</organism>
<dbReference type="PROSITE" id="PS01281">
    <property type="entry name" value="GIDA_2"/>
    <property type="match status" value="1"/>
</dbReference>
<evidence type="ECO:0000256" key="3">
    <source>
        <dbReference type="ARBA" id="ARBA00007653"/>
    </source>
</evidence>
<dbReference type="EMBL" id="WMJY01000029">
    <property type="protein sequence ID" value="MTH30513.1"/>
    <property type="molecule type" value="Genomic_DNA"/>
</dbReference>
<evidence type="ECO:0000256" key="9">
    <source>
        <dbReference type="ARBA" id="ARBA00025948"/>
    </source>
</evidence>
<dbReference type="FunFam" id="1.10.150.570:FF:000001">
    <property type="entry name" value="tRNA uridine 5-carboxymethylaminomethyl modification enzyme MnmG"/>
    <property type="match status" value="1"/>
</dbReference>
<dbReference type="GO" id="GO:0050660">
    <property type="term" value="F:flavin adenine dinucleotide binding"/>
    <property type="evidence" value="ECO:0007669"/>
    <property type="project" value="UniProtKB-UniRule"/>
</dbReference>
<dbReference type="Pfam" id="PF01134">
    <property type="entry name" value="GIDA"/>
    <property type="match status" value="1"/>
</dbReference>
<reference evidence="13 14" key="1">
    <citation type="journal article" date="2006" name="Int. J. Syst. Evol. Microbiol.">
        <title>Myroides pelagicus sp. nov., isolated from seawater in Thailand.</title>
        <authorList>
            <person name="Yoon J."/>
            <person name="Maneerat S."/>
            <person name="Kawai F."/>
            <person name="Yokota A."/>
        </authorList>
    </citation>
    <scope>NUCLEOTIDE SEQUENCE [LARGE SCALE GENOMIC DNA]</scope>
    <source>
        <strain evidence="13 14">SM1T</strain>
    </source>
</reference>
<comment type="similarity">
    <text evidence="3 11">Belongs to the MnmG family.</text>
</comment>
<comment type="cofactor">
    <cofactor evidence="1 11">
        <name>FAD</name>
        <dbReference type="ChEBI" id="CHEBI:57692"/>
    </cofactor>
</comment>
<dbReference type="InterPro" id="IPR002218">
    <property type="entry name" value="MnmG-rel"/>
</dbReference>
<dbReference type="InterPro" id="IPR049312">
    <property type="entry name" value="GIDA_C_N"/>
</dbReference>
<feature type="binding site" evidence="11">
    <location>
        <begin position="12"/>
        <end position="17"/>
    </location>
    <ligand>
        <name>FAD</name>
        <dbReference type="ChEBI" id="CHEBI:57692"/>
    </ligand>
</feature>
<accession>A0A7K1GQ43</accession>
<evidence type="ECO:0000256" key="10">
    <source>
        <dbReference type="ARBA" id="ARBA00031800"/>
    </source>
</evidence>
<comment type="function">
    <text evidence="2 11">NAD-binding protein involved in the addition of a carboxymethylaminomethyl (cmnm) group at the wobble position (U34) of certain tRNAs, forming tRNA-cmnm(5)s(2)U34.</text>
</comment>
<dbReference type="AlphaFoldDB" id="A0A7K1GQ43"/>
<dbReference type="SUPFAM" id="SSF51905">
    <property type="entry name" value="FAD/NAD(P)-binding domain"/>
    <property type="match status" value="1"/>
</dbReference>
<dbReference type="Gene3D" id="3.50.50.60">
    <property type="entry name" value="FAD/NAD(P)-binding domain"/>
    <property type="match status" value="2"/>
</dbReference>
<keyword evidence="6 11" id="KW-0819">tRNA processing</keyword>
<evidence type="ECO:0000313" key="13">
    <source>
        <dbReference type="EMBL" id="MTH30513.1"/>
    </source>
</evidence>
<dbReference type="SMART" id="SM01228">
    <property type="entry name" value="GIDA_assoc_3"/>
    <property type="match status" value="1"/>
</dbReference>
<dbReference type="GO" id="GO:0030488">
    <property type="term" value="P:tRNA methylation"/>
    <property type="evidence" value="ECO:0007669"/>
    <property type="project" value="TreeGrafter"/>
</dbReference>
<dbReference type="Gene3D" id="1.10.150.570">
    <property type="entry name" value="GidA associated domain, C-terminal subdomain"/>
    <property type="match status" value="1"/>
</dbReference>
<dbReference type="PANTHER" id="PTHR11806">
    <property type="entry name" value="GLUCOSE INHIBITED DIVISION PROTEIN A"/>
    <property type="match status" value="1"/>
</dbReference>
<dbReference type="InterPro" id="IPR047001">
    <property type="entry name" value="MnmG_C_subdom"/>
</dbReference>
<evidence type="ECO:0000313" key="14">
    <source>
        <dbReference type="Proteomes" id="UP000488936"/>
    </source>
</evidence>
<feature type="binding site" evidence="11">
    <location>
        <begin position="272"/>
        <end position="286"/>
    </location>
    <ligand>
        <name>NAD(+)</name>
        <dbReference type="ChEBI" id="CHEBI:57540"/>
    </ligand>
</feature>
<comment type="subcellular location">
    <subcellularLocation>
        <location evidence="11">Cytoplasm</location>
    </subcellularLocation>
</comment>
<dbReference type="InterPro" id="IPR044920">
    <property type="entry name" value="MnmG_C_subdom_sf"/>
</dbReference>
<keyword evidence="8 11" id="KW-0520">NAD</keyword>
<keyword evidence="5 11" id="KW-0285">Flavoprotein</keyword>
<dbReference type="Proteomes" id="UP000488936">
    <property type="component" value="Unassembled WGS sequence"/>
</dbReference>
<dbReference type="InterPro" id="IPR026904">
    <property type="entry name" value="MnmG_C"/>
</dbReference>
<evidence type="ECO:0000256" key="7">
    <source>
        <dbReference type="ARBA" id="ARBA00022827"/>
    </source>
</evidence>
<comment type="caution">
    <text evidence="13">The sequence shown here is derived from an EMBL/GenBank/DDBJ whole genome shotgun (WGS) entry which is preliminary data.</text>
</comment>
<dbReference type="Pfam" id="PF13932">
    <property type="entry name" value="SAM_GIDA_C"/>
    <property type="match status" value="1"/>
</dbReference>
<dbReference type="FunFam" id="3.50.50.60:FF:000002">
    <property type="entry name" value="tRNA uridine 5-carboxymethylaminomethyl modification enzyme MnmG"/>
    <property type="match status" value="1"/>
</dbReference>
<dbReference type="InterPro" id="IPR040131">
    <property type="entry name" value="MnmG_N"/>
</dbReference>
<evidence type="ECO:0000256" key="5">
    <source>
        <dbReference type="ARBA" id="ARBA00022630"/>
    </source>
</evidence>
<protein>
    <recommendedName>
        <fullName evidence="4 11">tRNA uridine 5-carboxymethylaminomethyl modification enzyme MnmG</fullName>
    </recommendedName>
    <alternativeName>
        <fullName evidence="10 11">Glucose-inhibited division protein A</fullName>
    </alternativeName>
</protein>
<evidence type="ECO:0000256" key="11">
    <source>
        <dbReference type="HAMAP-Rule" id="MF_00129"/>
    </source>
</evidence>
<evidence type="ECO:0000256" key="4">
    <source>
        <dbReference type="ARBA" id="ARBA00020461"/>
    </source>
</evidence>
<gene>
    <name evidence="11 13" type="primary">mnmG</name>
    <name evidence="11" type="synonym">gidA</name>
    <name evidence="13" type="ORF">GJV77_11455</name>
</gene>
<evidence type="ECO:0000256" key="2">
    <source>
        <dbReference type="ARBA" id="ARBA00003717"/>
    </source>
</evidence>
<name>A0A7K1GQ43_9FLAO</name>
<comment type="subunit">
    <text evidence="9 11">Homodimer. Heterotetramer of two MnmE and two MnmG subunits.</text>
</comment>
<keyword evidence="7 11" id="KW-0274">FAD</keyword>
<dbReference type="GO" id="GO:0002098">
    <property type="term" value="P:tRNA wobble uridine modification"/>
    <property type="evidence" value="ECO:0007669"/>
    <property type="project" value="InterPro"/>
</dbReference>
<dbReference type="InterPro" id="IPR020595">
    <property type="entry name" value="MnmG-rel_CS"/>
</dbReference>
<dbReference type="Pfam" id="PF21680">
    <property type="entry name" value="GIDA_C_1st"/>
    <property type="match status" value="1"/>
</dbReference>
<keyword evidence="14" id="KW-1185">Reference proteome</keyword>
<sequence>MFADKYDVIVVGGGHAGSEAAAAAANMGSKTLLITMSLQNIAQMSCNPAMGGIAKGQIVREIDALGGYSGIVSDKTAIQFKMLNKSKGPAMWSPRVQSDRMRFAETWRLMLEATPNLDFYQDMVRSLIIKNDKIEGVVTNLGLEIKAKTVVLTNGTFLNGLIHIGEKQFGGGRAGESAAYGITEDLVRAGFTSGRMKTGTPPRVDGRSLDYSKMEVQGGDINPSKFSYLDITQPLVQQRDCYMTYTSPEVHDLLREGFDRSPMFTGRIKSIGPRYCPSIEDKINRFADKDRHQIFVEPEGWNTCEIYVNGFSTSLPEEVQFKALRSVVGFENAKIFRPGYAIEYDYFPPTQLKHTLETKLVDGLFFAGQINGTTGYEEAAAQGLMAGMNAHLKVHDKGELILRRDEAYIGVLIDDLITKGTEEPYRMFTSRAEYRTLLRQDNADFRLTPKSYELGLASVERLKRMEHKLSASENFVQFFKETSVKKEEANPILEEKGSSLMNQPDKMFKVFSRPQIELNDILRFEKVKAYVAEHNLDQEIIEQAEIQVKYSGYIEKEKNNADKLSRLEDVKIPTNFDYDKIVSLSFESREKLKKIKPITISQASRISGVTPTDISILLIHMGR</sequence>
<dbReference type="PROSITE" id="PS01280">
    <property type="entry name" value="GIDA_1"/>
    <property type="match status" value="1"/>
</dbReference>